<sequence>MSGELDLATLLANLKPSLDEQPYVFMSIPIDDSNFIPDFPIKGLFREREGYTCIIEQEVADDQGFDYSELFCCLTCEVHSSLNAVGLTAALSTTLATHNISANVVAGFYHDHIFIPQADAKRALALLNQY</sequence>
<dbReference type="Gene3D" id="3.30.2130.10">
    <property type="entry name" value="VC0802-like"/>
    <property type="match status" value="1"/>
</dbReference>
<dbReference type="PANTHER" id="PTHR39199:SF1">
    <property type="entry name" value="BLR5128 PROTEIN"/>
    <property type="match status" value="1"/>
</dbReference>
<keyword evidence="4" id="KW-1185">Reference proteome</keyword>
<name>A0ABX1R657_9ALTE</name>
<comment type="caution">
    <text evidence="3">The sequence shown here is derived from an EMBL/GenBank/DDBJ whole genome shotgun (WGS) entry which is preliminary data.</text>
</comment>
<evidence type="ECO:0000259" key="1">
    <source>
        <dbReference type="Pfam" id="PF10000"/>
    </source>
</evidence>
<dbReference type="SUPFAM" id="SSF55021">
    <property type="entry name" value="ACT-like"/>
    <property type="match status" value="2"/>
</dbReference>
<feature type="domain" description="DUF2241" evidence="1">
    <location>
        <begin position="2"/>
        <end position="70"/>
    </location>
</feature>
<dbReference type="Pfam" id="PF10000">
    <property type="entry name" value="ACT_3"/>
    <property type="match status" value="1"/>
</dbReference>
<dbReference type="InterPro" id="IPR027795">
    <property type="entry name" value="CASTOR_ACT_dom"/>
</dbReference>
<dbReference type="Proteomes" id="UP000709336">
    <property type="component" value="Unassembled WGS sequence"/>
</dbReference>
<gene>
    <name evidence="3" type="ORF">HCJ96_13045</name>
</gene>
<evidence type="ECO:0000259" key="2">
    <source>
        <dbReference type="Pfam" id="PF13840"/>
    </source>
</evidence>
<reference evidence="3 4" key="1">
    <citation type="submission" date="2020-03" db="EMBL/GenBank/DDBJ databases">
        <title>Alteromonas ponticola sp. nov., isolated from seawater.</title>
        <authorList>
            <person name="Yoon J.-H."/>
            <person name="Kim Y.-O."/>
        </authorList>
    </citation>
    <scope>NUCLEOTIDE SEQUENCE [LARGE SCALE GENOMIC DNA]</scope>
    <source>
        <strain evidence="3 4">MYP5</strain>
    </source>
</reference>
<accession>A0ABX1R657</accession>
<dbReference type="EMBL" id="JAATNW010000006">
    <property type="protein sequence ID" value="NMH60957.1"/>
    <property type="molecule type" value="Genomic_DNA"/>
</dbReference>
<dbReference type="PANTHER" id="PTHR39199">
    <property type="entry name" value="BLR5128 PROTEIN"/>
    <property type="match status" value="1"/>
</dbReference>
<evidence type="ECO:0000313" key="3">
    <source>
        <dbReference type="EMBL" id="NMH60957.1"/>
    </source>
</evidence>
<dbReference type="Pfam" id="PF13840">
    <property type="entry name" value="ACT_7"/>
    <property type="match status" value="1"/>
</dbReference>
<protein>
    <submittedName>
        <fullName evidence="3">ACT domain-containing protein</fullName>
    </submittedName>
</protein>
<proteinExistence type="predicted"/>
<evidence type="ECO:0000313" key="4">
    <source>
        <dbReference type="Proteomes" id="UP000709336"/>
    </source>
</evidence>
<dbReference type="InterPro" id="IPR018717">
    <property type="entry name" value="DUF2241"/>
</dbReference>
<feature type="domain" description="CASTOR ACT" evidence="2">
    <location>
        <begin position="76"/>
        <end position="128"/>
    </location>
</feature>
<dbReference type="InterPro" id="IPR045865">
    <property type="entry name" value="ACT-like_dom_sf"/>
</dbReference>
<organism evidence="3 4">
    <name type="scientific">Alteromonas ponticola</name>
    <dbReference type="NCBI Taxonomy" id="2720613"/>
    <lineage>
        <taxon>Bacteria</taxon>
        <taxon>Pseudomonadati</taxon>
        <taxon>Pseudomonadota</taxon>
        <taxon>Gammaproteobacteria</taxon>
        <taxon>Alteromonadales</taxon>
        <taxon>Alteromonadaceae</taxon>
        <taxon>Alteromonas/Salinimonas group</taxon>
        <taxon>Alteromonas</taxon>
    </lineage>
</organism>